<dbReference type="InterPro" id="IPR029032">
    <property type="entry name" value="AhpD-like"/>
</dbReference>
<evidence type="ECO:0000313" key="3">
    <source>
        <dbReference type="Proteomes" id="UP000000343"/>
    </source>
</evidence>
<dbReference type="KEGG" id="acm:AciX9_0136"/>
<dbReference type="Pfam" id="PF02627">
    <property type="entry name" value="CMD"/>
    <property type="match status" value="1"/>
</dbReference>
<dbReference type="SUPFAM" id="SSF69118">
    <property type="entry name" value="AhpD-like"/>
    <property type="match status" value="1"/>
</dbReference>
<dbReference type="Gene3D" id="1.20.1290.10">
    <property type="entry name" value="AhpD-like"/>
    <property type="match status" value="1"/>
</dbReference>
<dbReference type="GO" id="GO:0051920">
    <property type="term" value="F:peroxiredoxin activity"/>
    <property type="evidence" value="ECO:0007669"/>
    <property type="project" value="InterPro"/>
</dbReference>
<dbReference type="PaxDb" id="1198114-AciX9_0136"/>
<gene>
    <name evidence="2" type="ordered locus">AciX9_0136</name>
</gene>
<reference evidence="3" key="1">
    <citation type="submission" date="2011-01" db="EMBL/GenBank/DDBJ databases">
        <title>Complete sequence of chromosome of Acidobacterium sp. MP5ACTX9.</title>
        <authorList>
            <consortium name="US DOE Joint Genome Institute"/>
            <person name="Lucas S."/>
            <person name="Copeland A."/>
            <person name="Lapidus A."/>
            <person name="Cheng J.-F."/>
            <person name="Goodwin L."/>
            <person name="Pitluck S."/>
            <person name="Teshima H."/>
            <person name="Detter J.C."/>
            <person name="Han C."/>
            <person name="Tapia R."/>
            <person name="Land M."/>
            <person name="Hauser L."/>
            <person name="Kyrpides N."/>
            <person name="Ivanova N."/>
            <person name="Ovchinnikova G."/>
            <person name="Pagani I."/>
            <person name="Rawat S.R."/>
            <person name="Mannisto M."/>
            <person name="Haggblom M.M."/>
            <person name="Woyke T."/>
        </authorList>
    </citation>
    <scope>NUCLEOTIDE SEQUENCE [LARGE SCALE GENOMIC DNA]</scope>
    <source>
        <strain evidence="3">MP5ACTX9</strain>
    </source>
</reference>
<dbReference type="PANTHER" id="PTHR33570">
    <property type="entry name" value="4-CARBOXYMUCONOLACTONE DECARBOXYLASE FAMILY PROTEIN"/>
    <property type="match status" value="1"/>
</dbReference>
<dbReference type="Proteomes" id="UP000000343">
    <property type="component" value="Chromosome"/>
</dbReference>
<evidence type="ECO:0000313" key="2">
    <source>
        <dbReference type="EMBL" id="ADW67212.1"/>
    </source>
</evidence>
<dbReference type="STRING" id="1198114.AciX9_0136"/>
<dbReference type="InterPro" id="IPR052512">
    <property type="entry name" value="4CMD/NDH-1_regulator"/>
</dbReference>
<dbReference type="HOGENOM" id="CLU_070025_2_1_0"/>
<proteinExistence type="predicted"/>
<dbReference type="eggNOG" id="COG0599">
    <property type="taxonomic scope" value="Bacteria"/>
</dbReference>
<dbReference type="RefSeq" id="WP_013578540.1">
    <property type="nucleotide sequence ID" value="NC_015064.1"/>
</dbReference>
<sequence>MANELTPSATDTLYKLGSETFTSSLGTSAAEFEKGFEDIAPGFGRLILEAEFGTAYHRPGLDLKTRELIIVATCATLGATGYGAAKMHIGAALRAGATRAEIVEALVQITFAAGLPTSIGALEAARDAFAALDKEGR</sequence>
<feature type="domain" description="Carboxymuconolactone decarboxylase-like" evidence="1">
    <location>
        <begin position="41"/>
        <end position="127"/>
    </location>
</feature>
<dbReference type="EMBL" id="CP002480">
    <property type="protein sequence ID" value="ADW67212.1"/>
    <property type="molecule type" value="Genomic_DNA"/>
</dbReference>
<dbReference type="AlphaFoldDB" id="E8X520"/>
<dbReference type="OrthoDB" id="9802489at2"/>
<organism evidence="3">
    <name type="scientific">Granulicella tundricola (strain ATCC BAA-1859 / DSM 23138 / MP5ACTX9)</name>
    <dbReference type="NCBI Taxonomy" id="1198114"/>
    <lineage>
        <taxon>Bacteria</taxon>
        <taxon>Pseudomonadati</taxon>
        <taxon>Acidobacteriota</taxon>
        <taxon>Terriglobia</taxon>
        <taxon>Terriglobales</taxon>
        <taxon>Acidobacteriaceae</taxon>
        <taxon>Granulicella</taxon>
    </lineage>
</organism>
<name>E8X520_GRATM</name>
<dbReference type="PANTHER" id="PTHR33570:SF10">
    <property type="entry name" value="GAMMA-CARBOXYMUCONOLACTONE DECARBOXYLASE"/>
    <property type="match status" value="1"/>
</dbReference>
<dbReference type="InterPro" id="IPR003779">
    <property type="entry name" value="CMD-like"/>
</dbReference>
<accession>E8X520</accession>
<keyword evidence="3" id="KW-1185">Reference proteome</keyword>
<protein>
    <submittedName>
        <fullName evidence="2">Carboxymuconolactone decarboxylase</fullName>
    </submittedName>
</protein>
<evidence type="ECO:0000259" key="1">
    <source>
        <dbReference type="Pfam" id="PF02627"/>
    </source>
</evidence>